<dbReference type="EMBL" id="HBJA01145908">
    <property type="protein sequence ID" value="CAE0838826.1"/>
    <property type="molecule type" value="Transcribed_RNA"/>
</dbReference>
<reference evidence="1" key="1">
    <citation type="submission" date="2021-01" db="EMBL/GenBank/DDBJ databases">
        <authorList>
            <person name="Corre E."/>
            <person name="Pelletier E."/>
            <person name="Niang G."/>
            <person name="Scheremetjew M."/>
            <person name="Finn R."/>
            <person name="Kale V."/>
            <person name="Holt S."/>
            <person name="Cochrane G."/>
            <person name="Meng A."/>
            <person name="Brown T."/>
            <person name="Cohen L."/>
        </authorList>
    </citation>
    <scope>NUCLEOTIDE SEQUENCE</scope>
    <source>
        <strain evidence="1">CCMP1594</strain>
    </source>
</reference>
<proteinExistence type="predicted"/>
<evidence type="ECO:0000313" key="1">
    <source>
        <dbReference type="EMBL" id="CAE0838826.1"/>
    </source>
</evidence>
<gene>
    <name evidence="1" type="ORF">EGYM00163_LOCUS50198</name>
</gene>
<accession>A0A7S4GJD4</accession>
<dbReference type="AlphaFoldDB" id="A0A7S4GJD4"/>
<organism evidence="1">
    <name type="scientific">Eutreptiella gymnastica</name>
    <dbReference type="NCBI Taxonomy" id="73025"/>
    <lineage>
        <taxon>Eukaryota</taxon>
        <taxon>Discoba</taxon>
        <taxon>Euglenozoa</taxon>
        <taxon>Euglenida</taxon>
        <taxon>Spirocuta</taxon>
        <taxon>Euglenophyceae</taxon>
        <taxon>Eutreptiales</taxon>
        <taxon>Eutreptiaceae</taxon>
        <taxon>Eutreptiella</taxon>
    </lineage>
</organism>
<protein>
    <submittedName>
        <fullName evidence="1">Uncharacterized protein</fullName>
    </submittedName>
</protein>
<sequence length="120" mass="13406">METLMKANQVACRSFHGTTCNEHSEGQSACNATIAVREGMKIANHPIPKSGSMERWPITQSELSSVTKFLKKLWYVVSQRANLCCAIDNSLHRTNAVHATKASIEERRSMKVKNERGTDD</sequence>
<name>A0A7S4GJD4_9EUGL</name>